<dbReference type="Proteomes" id="UP000282435">
    <property type="component" value="Chromosome"/>
</dbReference>
<reference evidence="1 2" key="1">
    <citation type="submission" date="2018-12" db="EMBL/GenBank/DDBJ databases">
        <title>Genome sequencing of Eikenella corrodens KCOM 3110 (= JS217).</title>
        <authorList>
            <person name="Koo J.-K."/>
            <person name="Park S.-N."/>
            <person name="Lim Y.K."/>
        </authorList>
    </citation>
    <scope>NUCLEOTIDE SEQUENCE [LARGE SCALE GENOMIC DNA]</scope>
    <source>
        <strain evidence="1 2">KCOM 3110</strain>
    </source>
</reference>
<gene>
    <name evidence="1" type="ORF">ELB75_08580</name>
</gene>
<dbReference type="EMBL" id="CP034670">
    <property type="protein sequence ID" value="AZR60824.1"/>
    <property type="molecule type" value="Genomic_DNA"/>
</dbReference>
<sequence length="66" mass="7467">MLSLLTRKLYSGLNLNQYSVVSPCRNVCTVCGSPPCPDLNLIHYTFTTSWYSHPNPTYIYPKPKAT</sequence>
<evidence type="ECO:0000313" key="2">
    <source>
        <dbReference type="Proteomes" id="UP000282435"/>
    </source>
</evidence>
<name>A0A3S9SMV3_EIKCO</name>
<dbReference type="AlphaFoldDB" id="A0A3S9SMV3"/>
<proteinExistence type="predicted"/>
<protein>
    <submittedName>
        <fullName evidence="1">Uncharacterized protein</fullName>
    </submittedName>
</protein>
<organism evidence="1 2">
    <name type="scientific">Eikenella corrodens</name>
    <dbReference type="NCBI Taxonomy" id="539"/>
    <lineage>
        <taxon>Bacteria</taxon>
        <taxon>Pseudomonadati</taxon>
        <taxon>Pseudomonadota</taxon>
        <taxon>Betaproteobacteria</taxon>
        <taxon>Neisseriales</taxon>
        <taxon>Neisseriaceae</taxon>
        <taxon>Eikenella</taxon>
    </lineage>
</organism>
<accession>A0A3S9SMV3</accession>
<evidence type="ECO:0000313" key="1">
    <source>
        <dbReference type="EMBL" id="AZR60824.1"/>
    </source>
</evidence>